<reference evidence="2 3" key="1">
    <citation type="journal article" date="2024" name="Int. J. Syst. Evol. Microbiol.">
        <title>Paenibacillus hexagrammi sp. nov., a novel bacterium isolated from the gut content of Hexagrammos agrammus.</title>
        <authorList>
            <person name="Jung H.K."/>
            <person name="Kim D.G."/>
            <person name="Zin H."/>
            <person name="Park J."/>
            <person name="Jung H."/>
            <person name="Kim Y.O."/>
            <person name="Kong H.J."/>
            <person name="Kim J.W."/>
            <person name="Kim Y.S."/>
        </authorList>
    </citation>
    <scope>NUCLEOTIDE SEQUENCE [LARGE SCALE GENOMIC DNA]</scope>
    <source>
        <strain evidence="2 3">YPD9-1</strain>
    </source>
</reference>
<dbReference type="EMBL" id="CP090979">
    <property type="protein sequence ID" value="UJF36585.1"/>
    <property type="molecule type" value="Genomic_DNA"/>
</dbReference>
<sequence>MYKNETPNTPQPRRPLRSRIPDVGHGLHELRQQHLLKMDTELTKKGIQPTFRVKKIEDVPQIETRFMKEITHKERHSRSAVVWTASLSFITRTANTSAMPCGI</sequence>
<gene>
    <name evidence="2" type="ORF">L0M14_30825</name>
</gene>
<accession>A0ABY3ST88</accession>
<dbReference type="Proteomes" id="UP001649230">
    <property type="component" value="Plasmid pYPD9-1"/>
</dbReference>
<dbReference type="RefSeq" id="WP_235123135.1">
    <property type="nucleotide sequence ID" value="NZ_CP090979.1"/>
</dbReference>
<organism evidence="2 3">
    <name type="scientific">Paenibacillus hexagrammi</name>
    <dbReference type="NCBI Taxonomy" id="2908839"/>
    <lineage>
        <taxon>Bacteria</taxon>
        <taxon>Bacillati</taxon>
        <taxon>Bacillota</taxon>
        <taxon>Bacilli</taxon>
        <taxon>Bacillales</taxon>
        <taxon>Paenibacillaceae</taxon>
        <taxon>Paenibacillus</taxon>
    </lineage>
</organism>
<keyword evidence="2" id="KW-0614">Plasmid</keyword>
<evidence type="ECO:0000313" key="2">
    <source>
        <dbReference type="EMBL" id="UJF36585.1"/>
    </source>
</evidence>
<proteinExistence type="predicted"/>
<evidence type="ECO:0000256" key="1">
    <source>
        <dbReference type="SAM" id="MobiDB-lite"/>
    </source>
</evidence>
<geneLocation type="plasmid" evidence="2 3">
    <name>pYPD9-1</name>
</geneLocation>
<evidence type="ECO:0000313" key="3">
    <source>
        <dbReference type="Proteomes" id="UP001649230"/>
    </source>
</evidence>
<protein>
    <submittedName>
        <fullName evidence="2">Uncharacterized protein</fullName>
    </submittedName>
</protein>
<name>A0ABY3ST88_9BACL</name>
<keyword evidence="3" id="KW-1185">Reference proteome</keyword>
<feature type="region of interest" description="Disordered" evidence="1">
    <location>
        <begin position="1"/>
        <end position="21"/>
    </location>
</feature>